<keyword evidence="1" id="KW-0614">Plasmid</keyword>
<geneLocation type="plasmid" evidence="1 2">
    <name>unnamed2</name>
</geneLocation>
<name>A0A1Q2L583_9BACL</name>
<dbReference type="KEGG" id="pmar:B0X71_20520"/>
<keyword evidence="2" id="KW-1185">Reference proteome</keyword>
<dbReference type="EMBL" id="CP019642">
    <property type="protein sequence ID" value="AQQ55561.1"/>
    <property type="molecule type" value="Genomic_DNA"/>
</dbReference>
<reference evidence="1 2" key="1">
    <citation type="submission" date="2017-02" db="EMBL/GenBank/DDBJ databases">
        <title>The complete genomic sequence of a novel cold adapted crude oil-degrading bacterium Planococcus qaidamina Y42.</title>
        <authorList>
            <person name="Yang R."/>
        </authorList>
    </citation>
    <scope>NUCLEOTIDE SEQUENCE [LARGE SCALE GENOMIC DNA]</scope>
    <source>
        <strain evidence="1 2">Y42</strain>
        <plasmid evidence="1 2">unnamed2</plasmid>
    </source>
</reference>
<dbReference type="AlphaFoldDB" id="A0A1Q2L583"/>
<sequence>MQKAHTRWHGLFVSEHTKPLTNEIITDPQPLLSGDERRSIHELLAVAFERRCPIFIQSWQDRHFHYHRGIIQRIDGEKEILVYSDPFGEWPLALEAITSVHMLE</sequence>
<protein>
    <recommendedName>
        <fullName evidence="3">YolD-like family protein</fullName>
    </recommendedName>
</protein>
<evidence type="ECO:0000313" key="1">
    <source>
        <dbReference type="EMBL" id="AQQ55561.1"/>
    </source>
</evidence>
<dbReference type="RefSeq" id="WP_198038789.1">
    <property type="nucleotide sequence ID" value="NZ_CP019642.1"/>
</dbReference>
<accession>A0A1Q2L583</accession>
<evidence type="ECO:0000313" key="2">
    <source>
        <dbReference type="Proteomes" id="UP000188184"/>
    </source>
</evidence>
<organism evidence="1 2">
    <name type="scientific">Planococcus lenghuensis</name>
    <dbReference type="NCBI Taxonomy" id="2213202"/>
    <lineage>
        <taxon>Bacteria</taxon>
        <taxon>Bacillati</taxon>
        <taxon>Bacillota</taxon>
        <taxon>Bacilli</taxon>
        <taxon>Bacillales</taxon>
        <taxon>Caryophanaceae</taxon>
        <taxon>Planococcus</taxon>
    </lineage>
</organism>
<proteinExistence type="predicted"/>
<dbReference type="Proteomes" id="UP000188184">
    <property type="component" value="Plasmid unnamed2"/>
</dbReference>
<gene>
    <name evidence="1" type="ORF">B0X71_20520</name>
</gene>
<evidence type="ECO:0008006" key="3">
    <source>
        <dbReference type="Google" id="ProtNLM"/>
    </source>
</evidence>